<dbReference type="InterPro" id="IPR011990">
    <property type="entry name" value="TPR-like_helical_dom_sf"/>
</dbReference>
<organism evidence="9 10">
    <name type="scientific">Bacteroides oleiciplenus</name>
    <dbReference type="NCBI Taxonomy" id="626931"/>
    <lineage>
        <taxon>Bacteria</taxon>
        <taxon>Pseudomonadati</taxon>
        <taxon>Bacteroidota</taxon>
        <taxon>Bacteroidia</taxon>
        <taxon>Bacteroidales</taxon>
        <taxon>Bacteroidaceae</taxon>
        <taxon>Bacteroides</taxon>
    </lineage>
</organism>
<feature type="region of interest" description="Disordered" evidence="6">
    <location>
        <begin position="525"/>
        <end position="545"/>
    </location>
</feature>
<name>A0A3E5BGK8_9BACE</name>
<evidence type="ECO:0000259" key="7">
    <source>
        <dbReference type="Pfam" id="PF07980"/>
    </source>
</evidence>
<evidence type="ECO:0000256" key="5">
    <source>
        <dbReference type="ARBA" id="ARBA00023237"/>
    </source>
</evidence>
<evidence type="ECO:0000259" key="8">
    <source>
        <dbReference type="Pfam" id="PF14322"/>
    </source>
</evidence>
<dbReference type="SUPFAM" id="SSF48452">
    <property type="entry name" value="TPR-like"/>
    <property type="match status" value="1"/>
</dbReference>
<dbReference type="InterPro" id="IPR033985">
    <property type="entry name" value="SusD-like_N"/>
</dbReference>
<dbReference type="Proteomes" id="UP000260983">
    <property type="component" value="Unassembled WGS sequence"/>
</dbReference>
<gene>
    <name evidence="9" type="ORF">DXB65_09170</name>
</gene>
<dbReference type="AlphaFoldDB" id="A0A3E5BGK8"/>
<evidence type="ECO:0000256" key="2">
    <source>
        <dbReference type="ARBA" id="ARBA00006275"/>
    </source>
</evidence>
<feature type="domain" description="SusD-like N-terminal" evidence="8">
    <location>
        <begin position="21"/>
        <end position="235"/>
    </location>
</feature>
<dbReference type="PROSITE" id="PS51257">
    <property type="entry name" value="PROKAR_LIPOPROTEIN"/>
    <property type="match status" value="1"/>
</dbReference>
<keyword evidence="3" id="KW-0732">Signal</keyword>
<accession>A0A3E5BGK8</accession>
<comment type="subcellular location">
    <subcellularLocation>
        <location evidence="1">Cell outer membrane</location>
    </subcellularLocation>
</comment>
<evidence type="ECO:0000256" key="4">
    <source>
        <dbReference type="ARBA" id="ARBA00023136"/>
    </source>
</evidence>
<dbReference type="Pfam" id="PF07980">
    <property type="entry name" value="SusD_RagB"/>
    <property type="match status" value="1"/>
</dbReference>
<protein>
    <submittedName>
        <fullName evidence="9">RagB/SusD family nutrient uptake outer membrane protein</fullName>
    </submittedName>
</protein>
<evidence type="ECO:0000256" key="6">
    <source>
        <dbReference type="SAM" id="MobiDB-lite"/>
    </source>
</evidence>
<dbReference type="RefSeq" id="WP_117724029.1">
    <property type="nucleotide sequence ID" value="NZ_QSUL01000005.1"/>
</dbReference>
<comment type="similarity">
    <text evidence="2">Belongs to the SusD family.</text>
</comment>
<feature type="domain" description="RagB/SusD" evidence="7">
    <location>
        <begin position="490"/>
        <end position="596"/>
    </location>
</feature>
<keyword evidence="5" id="KW-0998">Cell outer membrane</keyword>
<dbReference type="Pfam" id="PF14322">
    <property type="entry name" value="SusD-like_3"/>
    <property type="match status" value="1"/>
</dbReference>
<dbReference type="Gene3D" id="1.25.40.390">
    <property type="match status" value="1"/>
</dbReference>
<dbReference type="GO" id="GO:0009279">
    <property type="term" value="C:cell outer membrane"/>
    <property type="evidence" value="ECO:0007669"/>
    <property type="project" value="UniProtKB-SubCell"/>
</dbReference>
<sequence length="766" mass="86736">MKKYFLYVIIVLGTISCTDSFLDEKMVGTITQDYFNTEKGLEQLIVGTYDAVRVSKQYHQGPRAMLYGADNFAIKTANEALFTPGLWASTGNIATWANALCGEFSSNSLLGYYPIINNCNRAILTIRNKEVEGKFVSDNKYANLRLSEVLFNRAYVIYILNTLYGDVYIPDGYTKELPSNYHYVRRPSKEIYELIISDLRFAYDNLPDVTELNLGNEYGRATKGAAAHFLAKLYLQRAQGAKYGTAEYGRNADGTIDNSNEKSYLGLLYKGNVSTDLDSCIYYASKVINHGYYELENNYAALFKHPLNDYSNESSKEIIHTCIYGPAGTDNGRYGNRVIVYLGAGYANSAWGIPDNFWEGPTKVTNIGLTNDFGYDLYINKHADSRYQKSFHLEFKTGLRGGTSTSTPAPNEDYYAYDDSRNATVRWTSDMADYFNQNIWPSYNRESWGNRKAVAGEHKMGKNDLAFGYIENTKETAIDIKEALAQPFVVFARWMKDGNKYYYRVPIQTASGTYSYNTNSYMGLDKQSTTSSPGTLKYDDPNRGAYNGSGGTRDIPIFRLAETYLLRAEAYGRKGDFGAAIQDINKVRARAAFKIGETRSEVLARLQPGHENLTAQEQLWPYNVEKDTSNDMLIDATWWDGSSEQSKLENYPATAQTTEDRFVNFMLNELARELNHEMIYYENLHHSGWQADRMIYHEQMASSLTGLWDTSDNLINGEGQTGNGRGFYKPFHTFKPFAQTVIDLLTDENGIPLDESAKKAYQNYGY</sequence>
<evidence type="ECO:0000256" key="1">
    <source>
        <dbReference type="ARBA" id="ARBA00004442"/>
    </source>
</evidence>
<evidence type="ECO:0000313" key="10">
    <source>
        <dbReference type="Proteomes" id="UP000260983"/>
    </source>
</evidence>
<proteinExistence type="inferred from homology"/>
<keyword evidence="4" id="KW-0472">Membrane</keyword>
<evidence type="ECO:0000256" key="3">
    <source>
        <dbReference type="ARBA" id="ARBA00022729"/>
    </source>
</evidence>
<feature type="compositionally biased region" description="Polar residues" evidence="6">
    <location>
        <begin position="525"/>
        <end position="534"/>
    </location>
</feature>
<dbReference type="EMBL" id="QSUL01000005">
    <property type="protein sequence ID" value="RGN36555.1"/>
    <property type="molecule type" value="Genomic_DNA"/>
</dbReference>
<evidence type="ECO:0000313" key="9">
    <source>
        <dbReference type="EMBL" id="RGN36555.1"/>
    </source>
</evidence>
<comment type="caution">
    <text evidence="9">The sequence shown here is derived from an EMBL/GenBank/DDBJ whole genome shotgun (WGS) entry which is preliminary data.</text>
</comment>
<dbReference type="InterPro" id="IPR012944">
    <property type="entry name" value="SusD_RagB_dom"/>
</dbReference>
<reference evidence="9 10" key="1">
    <citation type="submission" date="2018-08" db="EMBL/GenBank/DDBJ databases">
        <title>A genome reference for cultivated species of the human gut microbiota.</title>
        <authorList>
            <person name="Zou Y."/>
            <person name="Xue W."/>
            <person name="Luo G."/>
        </authorList>
    </citation>
    <scope>NUCLEOTIDE SEQUENCE [LARGE SCALE GENOMIC DNA]</scope>
    <source>
        <strain evidence="9 10">OM05-15BH</strain>
    </source>
</reference>